<keyword evidence="2" id="KW-0479">Metal-binding</keyword>
<sequence length="221" mass="25198">DMQLMFSGAMYLKHRSLTSTGLDPFHGCDVMEVKVTVISTSPDKKEEAIHNLGANSFFISRDQNQIEVLIHLAIKRCHEYNGWNYRHNLCSAPTYAFDWSIKLIMVGAPNKPLELPIFPLLLGRKIVAGSCTGGMKETQAMINFAAKQNITSHIELIPIHYVNTAIERLLKSFFSFFDFSIQNLNRGLRIRTSKDIEFAFYVKDRRRKKVLAPMISTRLAS</sequence>
<name>A0A7J6FG94_CANSA</name>
<comment type="similarity">
    <text evidence="1">Belongs to the zinc-containing alcohol dehydrogenase family.</text>
</comment>
<keyword evidence="3" id="KW-0862">Zinc</keyword>
<dbReference type="Proteomes" id="UP000525078">
    <property type="component" value="Unassembled WGS sequence"/>
</dbReference>
<comment type="caution">
    <text evidence="6">The sequence shown here is derived from an EMBL/GenBank/DDBJ whole genome shotgun (WGS) entry which is preliminary data.</text>
</comment>
<keyword evidence="4" id="KW-0560">Oxidoreductase</keyword>
<accession>A0A7J6FG94</accession>
<evidence type="ECO:0000256" key="4">
    <source>
        <dbReference type="ARBA" id="ARBA00023002"/>
    </source>
</evidence>
<dbReference type="InterPro" id="IPR047109">
    <property type="entry name" value="CAD-like"/>
</dbReference>
<evidence type="ECO:0000313" key="5">
    <source>
        <dbReference type="EMBL" id="KAF4362525.1"/>
    </source>
</evidence>
<evidence type="ECO:0000313" key="6">
    <source>
        <dbReference type="EMBL" id="KAF4369711.1"/>
    </source>
</evidence>
<dbReference type="Gene3D" id="3.90.180.10">
    <property type="entry name" value="Medium-chain alcohol dehydrogenases, catalytic domain"/>
    <property type="match status" value="1"/>
</dbReference>
<protein>
    <submittedName>
        <fullName evidence="6">Uncharacterized protein</fullName>
    </submittedName>
</protein>
<evidence type="ECO:0000256" key="3">
    <source>
        <dbReference type="ARBA" id="ARBA00022833"/>
    </source>
</evidence>
<dbReference type="SUPFAM" id="SSF51735">
    <property type="entry name" value="NAD(P)-binding Rossmann-fold domains"/>
    <property type="match status" value="1"/>
</dbReference>
<proteinExistence type="inferred from homology"/>
<reference evidence="6 7" key="1">
    <citation type="journal article" date="2020" name="bioRxiv">
        <title>Sequence and annotation of 42 cannabis genomes reveals extensive copy number variation in cannabinoid synthesis and pathogen resistance genes.</title>
        <authorList>
            <person name="Mckernan K.J."/>
            <person name="Helbert Y."/>
            <person name="Kane L.T."/>
            <person name="Ebling H."/>
            <person name="Zhang L."/>
            <person name="Liu B."/>
            <person name="Eaton Z."/>
            <person name="Mclaughlin S."/>
            <person name="Kingan S."/>
            <person name="Baybayan P."/>
            <person name="Concepcion G."/>
            <person name="Jordan M."/>
            <person name="Riva A."/>
            <person name="Barbazuk W."/>
            <person name="Harkins T."/>
        </authorList>
    </citation>
    <scope>NUCLEOTIDE SEQUENCE [LARGE SCALE GENOMIC DNA]</scope>
    <source>
        <strain evidence="7">cv. Jamaican Lion 4</strain>
        <strain evidence="6">Mother</strain>
        <tissue evidence="6">Leaf</tissue>
    </source>
</reference>
<dbReference type="AlphaFoldDB" id="A0A7J6FG94"/>
<dbReference type="InterPro" id="IPR036291">
    <property type="entry name" value="NAD(P)-bd_dom_sf"/>
</dbReference>
<evidence type="ECO:0000256" key="1">
    <source>
        <dbReference type="ARBA" id="ARBA00008072"/>
    </source>
</evidence>
<organism evidence="6 7">
    <name type="scientific">Cannabis sativa</name>
    <name type="common">Hemp</name>
    <name type="synonym">Marijuana</name>
    <dbReference type="NCBI Taxonomy" id="3483"/>
    <lineage>
        <taxon>Eukaryota</taxon>
        <taxon>Viridiplantae</taxon>
        <taxon>Streptophyta</taxon>
        <taxon>Embryophyta</taxon>
        <taxon>Tracheophyta</taxon>
        <taxon>Spermatophyta</taxon>
        <taxon>Magnoliopsida</taxon>
        <taxon>eudicotyledons</taxon>
        <taxon>Gunneridae</taxon>
        <taxon>Pentapetalae</taxon>
        <taxon>rosids</taxon>
        <taxon>fabids</taxon>
        <taxon>Rosales</taxon>
        <taxon>Cannabaceae</taxon>
        <taxon>Cannabis</taxon>
    </lineage>
</organism>
<gene>
    <name evidence="5" type="ORF">F8388_011352</name>
    <name evidence="6" type="ORF">F8388_015798</name>
</gene>
<dbReference type="EMBL" id="JAATIP010000124">
    <property type="protein sequence ID" value="KAF4369711.1"/>
    <property type="molecule type" value="Genomic_DNA"/>
</dbReference>
<dbReference type="GO" id="GO:0046872">
    <property type="term" value="F:metal ion binding"/>
    <property type="evidence" value="ECO:0007669"/>
    <property type="project" value="UniProtKB-KW"/>
</dbReference>
<dbReference type="GO" id="GO:0016616">
    <property type="term" value="F:oxidoreductase activity, acting on the CH-OH group of donors, NAD or NADP as acceptor"/>
    <property type="evidence" value="ECO:0007669"/>
    <property type="project" value="InterPro"/>
</dbReference>
<dbReference type="EMBL" id="JAATIP010000182">
    <property type="protein sequence ID" value="KAF4362525.1"/>
    <property type="molecule type" value="Genomic_DNA"/>
</dbReference>
<evidence type="ECO:0000313" key="7">
    <source>
        <dbReference type="Proteomes" id="UP000525078"/>
    </source>
</evidence>
<dbReference type="Gene3D" id="3.40.50.720">
    <property type="entry name" value="NAD(P)-binding Rossmann-like Domain"/>
    <property type="match status" value="1"/>
</dbReference>
<dbReference type="PANTHER" id="PTHR42683">
    <property type="entry name" value="ALDEHYDE REDUCTASE"/>
    <property type="match status" value="1"/>
</dbReference>
<feature type="non-terminal residue" evidence="6">
    <location>
        <position position="1"/>
    </location>
</feature>
<evidence type="ECO:0000256" key="2">
    <source>
        <dbReference type="ARBA" id="ARBA00022723"/>
    </source>
</evidence>